<dbReference type="PANTHER" id="PTHR32332:SF20">
    <property type="entry name" value="2-NITROPROPANE DIOXYGENASE-LIKE PROTEIN"/>
    <property type="match status" value="1"/>
</dbReference>
<dbReference type="InterPro" id="IPR013785">
    <property type="entry name" value="Aldolase_TIM"/>
</dbReference>
<keyword evidence="4" id="KW-0503">Monooxygenase</keyword>
<organism evidence="4 5">
    <name type="scientific">Pseudoduganella rivuli</name>
    <dbReference type="NCBI Taxonomy" id="2666085"/>
    <lineage>
        <taxon>Bacteria</taxon>
        <taxon>Pseudomonadati</taxon>
        <taxon>Pseudomonadota</taxon>
        <taxon>Betaproteobacteria</taxon>
        <taxon>Burkholderiales</taxon>
        <taxon>Oxalobacteraceae</taxon>
        <taxon>Telluria group</taxon>
        <taxon>Pseudoduganella</taxon>
    </lineage>
</organism>
<sequence>MNAITQNGPLDTVLCRMLGCRYPIVQTAMGWVADAKLVAATGNAGGFGFLAGATIEPDQLEAEILRVKALTDAPFGLNFHMFQPNAQEAIALAIKHKLRAVSYGRGPDQRAIARLKDAGVLCMPTVGAVKHAQKAIELGADIVTVQGGEGGGHTGSVPTTLLLPQVLDAVQAPVVAAGGFYDGRGLAAALAYGAAGIAMGTRFLMTTDSPVPAATLAHYVAVRDPAAIRVSLAIDGLPQRMIDNPYLAHLEQAGGLRRVLLALGTAQRWRKHTGMGWGAMLRTAAQALRGDGMTAAQTLMAANAPVLIQRAMVDGMPDEGVLPSGQAAAAIGSLESCATLIARIAADAELRLSSCFTSHLHPNRRHTA</sequence>
<evidence type="ECO:0000256" key="1">
    <source>
        <dbReference type="ARBA" id="ARBA00022630"/>
    </source>
</evidence>
<keyword evidence="5" id="KW-1185">Reference proteome</keyword>
<dbReference type="AlphaFoldDB" id="A0A7X2ILJ7"/>
<evidence type="ECO:0000313" key="5">
    <source>
        <dbReference type="Proteomes" id="UP000446768"/>
    </source>
</evidence>
<keyword evidence="1" id="KW-0285">Flavoprotein</keyword>
<evidence type="ECO:0000313" key="4">
    <source>
        <dbReference type="EMBL" id="MRV72080.1"/>
    </source>
</evidence>
<evidence type="ECO:0000256" key="2">
    <source>
        <dbReference type="ARBA" id="ARBA00022643"/>
    </source>
</evidence>
<evidence type="ECO:0000256" key="3">
    <source>
        <dbReference type="ARBA" id="ARBA00023002"/>
    </source>
</evidence>
<reference evidence="4 5" key="1">
    <citation type="submission" date="2019-11" db="EMBL/GenBank/DDBJ databases">
        <title>Novel species isolated from a subtropical stream in China.</title>
        <authorList>
            <person name="Lu H."/>
        </authorList>
    </citation>
    <scope>NUCLEOTIDE SEQUENCE [LARGE SCALE GENOMIC DNA]</scope>
    <source>
        <strain evidence="4 5">FT92W</strain>
    </source>
</reference>
<dbReference type="EMBL" id="WKJJ01000005">
    <property type="protein sequence ID" value="MRV72080.1"/>
    <property type="molecule type" value="Genomic_DNA"/>
</dbReference>
<dbReference type="Proteomes" id="UP000446768">
    <property type="component" value="Unassembled WGS sequence"/>
</dbReference>
<dbReference type="GO" id="GO:0018580">
    <property type="term" value="F:nitronate monooxygenase activity"/>
    <property type="evidence" value="ECO:0007669"/>
    <property type="project" value="InterPro"/>
</dbReference>
<comment type="caution">
    <text evidence="4">The sequence shown here is derived from an EMBL/GenBank/DDBJ whole genome shotgun (WGS) entry which is preliminary data.</text>
</comment>
<gene>
    <name evidence="4" type="ORF">GJ700_10175</name>
</gene>
<dbReference type="CDD" id="cd04730">
    <property type="entry name" value="NPD_like"/>
    <property type="match status" value="1"/>
</dbReference>
<proteinExistence type="predicted"/>
<protein>
    <submittedName>
        <fullName evidence="4">Nitronate monooxygenase</fullName>
    </submittedName>
</protein>
<dbReference type="InterPro" id="IPR004136">
    <property type="entry name" value="NMO"/>
</dbReference>
<dbReference type="Gene3D" id="3.20.20.70">
    <property type="entry name" value="Aldolase class I"/>
    <property type="match status" value="1"/>
</dbReference>
<dbReference type="PANTHER" id="PTHR32332">
    <property type="entry name" value="2-NITROPROPANE DIOXYGENASE"/>
    <property type="match status" value="1"/>
</dbReference>
<dbReference type="RefSeq" id="WP_154373256.1">
    <property type="nucleotide sequence ID" value="NZ_WKJJ01000005.1"/>
</dbReference>
<name>A0A7X2ILJ7_9BURK</name>
<keyword evidence="3" id="KW-0560">Oxidoreductase</keyword>
<dbReference type="Pfam" id="PF03060">
    <property type="entry name" value="NMO"/>
    <property type="match status" value="1"/>
</dbReference>
<keyword evidence="2" id="KW-0288">FMN</keyword>
<accession>A0A7X2ILJ7</accession>
<dbReference type="SUPFAM" id="SSF51412">
    <property type="entry name" value="Inosine monophosphate dehydrogenase (IMPDH)"/>
    <property type="match status" value="1"/>
</dbReference>